<dbReference type="Gene3D" id="3.10.450.40">
    <property type="match status" value="3"/>
</dbReference>
<reference evidence="4" key="2">
    <citation type="submission" date="2021-04" db="EMBL/GenBank/DDBJ databases">
        <authorList>
            <person name="Gilroy R."/>
        </authorList>
    </citation>
    <scope>NUCLEOTIDE SEQUENCE</scope>
    <source>
        <strain evidence="4">CHK187-11901</strain>
    </source>
</reference>
<feature type="domain" description="PepSY" evidence="3">
    <location>
        <begin position="47"/>
        <end position="108"/>
    </location>
</feature>
<accession>A0A9D2SX63</accession>
<feature type="compositionally biased region" description="Polar residues" evidence="1">
    <location>
        <begin position="117"/>
        <end position="132"/>
    </location>
</feature>
<keyword evidence="2" id="KW-0732">Signal</keyword>
<sequence length="303" mass="32562">MKPTLTKILAASGAVLLLAGWGVQAATATPQTDDTANTVTEDTSAAVSMEEAKTIALNDAGVNAEDARFYETKGDYEDGKVVYEIEFVAGNIEYDYEIEKATGKILNKDHEIESENYVRNTQDNTTASNDTAASDKGTAADPSSRAASSASSDNITAANAGITLENAKTIALTNAGVNAADATFVKAKEDRDDGRTVYEIEFYTANGEYDYEIDKTTGKILDIDYDAEAYAPVASNAISIDEAKKIALAKVSGASDQHIRIEADHDDGRLVYEGEIQFGRMEYEFEIDGSTGAIIEWDADYDD</sequence>
<dbReference type="EMBL" id="DWWM01000060">
    <property type="protein sequence ID" value="HJC37441.1"/>
    <property type="molecule type" value="Genomic_DNA"/>
</dbReference>
<feature type="signal peptide" evidence="2">
    <location>
        <begin position="1"/>
        <end position="25"/>
    </location>
</feature>
<dbReference type="InterPro" id="IPR025711">
    <property type="entry name" value="PepSY"/>
</dbReference>
<comment type="caution">
    <text evidence="4">The sequence shown here is derived from an EMBL/GenBank/DDBJ whole genome shotgun (WGS) entry which is preliminary data.</text>
</comment>
<evidence type="ECO:0000256" key="2">
    <source>
        <dbReference type="SAM" id="SignalP"/>
    </source>
</evidence>
<dbReference type="AlphaFoldDB" id="A0A9D2SX63"/>
<feature type="region of interest" description="Disordered" evidence="1">
    <location>
        <begin position="117"/>
        <end position="152"/>
    </location>
</feature>
<proteinExistence type="predicted"/>
<feature type="domain" description="PepSY" evidence="3">
    <location>
        <begin position="162"/>
        <end position="223"/>
    </location>
</feature>
<evidence type="ECO:0000259" key="3">
    <source>
        <dbReference type="Pfam" id="PF03413"/>
    </source>
</evidence>
<evidence type="ECO:0000313" key="4">
    <source>
        <dbReference type="EMBL" id="HJC37441.1"/>
    </source>
</evidence>
<gene>
    <name evidence="4" type="ORF">H9702_09990</name>
</gene>
<feature type="chain" id="PRO_5039633267" evidence="2">
    <location>
        <begin position="26"/>
        <end position="303"/>
    </location>
</feature>
<reference evidence="4" key="1">
    <citation type="journal article" date="2021" name="PeerJ">
        <title>Extensive microbial diversity within the chicken gut microbiome revealed by metagenomics and culture.</title>
        <authorList>
            <person name="Gilroy R."/>
            <person name="Ravi A."/>
            <person name="Getino M."/>
            <person name="Pursley I."/>
            <person name="Horton D.L."/>
            <person name="Alikhan N.F."/>
            <person name="Baker D."/>
            <person name="Gharbi K."/>
            <person name="Hall N."/>
            <person name="Watson M."/>
            <person name="Adriaenssens E.M."/>
            <person name="Foster-Nyarko E."/>
            <person name="Jarju S."/>
            <person name="Secka A."/>
            <person name="Antonio M."/>
            <person name="Oren A."/>
            <person name="Chaudhuri R.R."/>
            <person name="La Ragione R."/>
            <person name="Hildebrand F."/>
            <person name="Pallen M.J."/>
        </authorList>
    </citation>
    <scope>NUCLEOTIDE SEQUENCE</scope>
    <source>
        <strain evidence="4">CHK187-11901</strain>
    </source>
</reference>
<feature type="compositionally biased region" description="Low complexity" evidence="1">
    <location>
        <begin position="139"/>
        <end position="152"/>
    </location>
</feature>
<feature type="domain" description="PepSY" evidence="3">
    <location>
        <begin position="237"/>
        <end position="296"/>
    </location>
</feature>
<dbReference type="Pfam" id="PF03413">
    <property type="entry name" value="PepSY"/>
    <property type="match status" value="3"/>
</dbReference>
<dbReference type="Proteomes" id="UP000823896">
    <property type="component" value="Unassembled WGS sequence"/>
</dbReference>
<name>A0A9D2SX63_9FIRM</name>
<organism evidence="4 5">
    <name type="scientific">Candidatus Merdibacter merdavium</name>
    <dbReference type="NCBI Taxonomy" id="2838692"/>
    <lineage>
        <taxon>Bacteria</taxon>
        <taxon>Bacillati</taxon>
        <taxon>Bacillota</taxon>
        <taxon>Erysipelotrichia</taxon>
        <taxon>Erysipelotrichales</taxon>
        <taxon>Erysipelotrichaceae</taxon>
        <taxon>Merdibacter</taxon>
    </lineage>
</organism>
<evidence type="ECO:0000313" key="5">
    <source>
        <dbReference type="Proteomes" id="UP000823896"/>
    </source>
</evidence>
<protein>
    <submittedName>
        <fullName evidence="4">PepSY domain-containing protein</fullName>
    </submittedName>
</protein>
<evidence type="ECO:0000256" key="1">
    <source>
        <dbReference type="SAM" id="MobiDB-lite"/>
    </source>
</evidence>